<name>A0A178IFX9_9BACT</name>
<sequence length="68" mass="7911">MRLLCAQLYLRTRKAAEGAKVLSKYIAKEVINNAMEREKIRLLLAIGLVSRLIFQVHLKYSWELSLHV</sequence>
<reference evidence="1 2" key="1">
    <citation type="submission" date="2016-01" db="EMBL/GenBank/DDBJ databases">
        <title>High potential of lignocellulose degradation of a new Verrucomicrobia species.</title>
        <authorList>
            <person name="Wang Y."/>
            <person name="Shi Y."/>
            <person name="Qiu Z."/>
            <person name="Liu S."/>
            <person name="Yang H."/>
        </authorList>
    </citation>
    <scope>NUCLEOTIDE SEQUENCE [LARGE SCALE GENOMIC DNA]</scope>
    <source>
        <strain evidence="1 2">TSB47</strain>
    </source>
</reference>
<protein>
    <submittedName>
        <fullName evidence="1">Uncharacterized protein</fullName>
    </submittedName>
</protein>
<organism evidence="1 2">
    <name type="scientific">Termitidicoccus mucosus</name>
    <dbReference type="NCBI Taxonomy" id="1184151"/>
    <lineage>
        <taxon>Bacteria</taxon>
        <taxon>Pseudomonadati</taxon>
        <taxon>Verrucomicrobiota</taxon>
        <taxon>Opitutia</taxon>
        <taxon>Opitutales</taxon>
        <taxon>Opitutaceae</taxon>
        <taxon>Termitidicoccus</taxon>
    </lineage>
</organism>
<comment type="caution">
    <text evidence="1">The sequence shown here is derived from an EMBL/GenBank/DDBJ whole genome shotgun (WGS) entry which is preliminary data.</text>
</comment>
<dbReference type="Proteomes" id="UP000078486">
    <property type="component" value="Unassembled WGS sequence"/>
</dbReference>
<gene>
    <name evidence="1" type="ORF">AW736_09055</name>
</gene>
<accession>A0A178IFX9</accession>
<evidence type="ECO:0000313" key="1">
    <source>
        <dbReference type="EMBL" id="OAM88922.1"/>
    </source>
</evidence>
<evidence type="ECO:0000313" key="2">
    <source>
        <dbReference type="Proteomes" id="UP000078486"/>
    </source>
</evidence>
<dbReference type="AlphaFoldDB" id="A0A178IFX9"/>
<proteinExistence type="predicted"/>
<keyword evidence="2" id="KW-1185">Reference proteome</keyword>
<dbReference type="EMBL" id="LRRQ01000113">
    <property type="protein sequence ID" value="OAM88922.1"/>
    <property type="molecule type" value="Genomic_DNA"/>
</dbReference>